<gene>
    <name evidence="1" type="ORF">JOF44_000632</name>
</gene>
<proteinExistence type="predicted"/>
<protein>
    <submittedName>
        <fullName evidence="1">Uncharacterized protein</fullName>
    </submittedName>
</protein>
<sequence length="55" mass="5910">MSAAERFLQIPSAGPLFREIGAHYLPYPPTADLVETAEQAERIGAVDVLRVPSAS</sequence>
<organism evidence="1 2">
    <name type="scientific">Brachybacterium fresconis</name>
    <dbReference type="NCBI Taxonomy" id="173363"/>
    <lineage>
        <taxon>Bacteria</taxon>
        <taxon>Bacillati</taxon>
        <taxon>Actinomycetota</taxon>
        <taxon>Actinomycetes</taxon>
        <taxon>Micrococcales</taxon>
        <taxon>Dermabacteraceae</taxon>
        <taxon>Brachybacterium</taxon>
    </lineage>
</organism>
<evidence type="ECO:0000313" key="1">
    <source>
        <dbReference type="EMBL" id="MBP2407729.1"/>
    </source>
</evidence>
<comment type="caution">
    <text evidence="1">The sequence shown here is derived from an EMBL/GenBank/DDBJ whole genome shotgun (WGS) entry which is preliminary data.</text>
</comment>
<reference evidence="1 2" key="1">
    <citation type="submission" date="2021-03" db="EMBL/GenBank/DDBJ databases">
        <title>Sequencing the genomes of 1000 actinobacteria strains.</title>
        <authorList>
            <person name="Klenk H.-P."/>
        </authorList>
    </citation>
    <scope>NUCLEOTIDE SEQUENCE [LARGE SCALE GENOMIC DNA]</scope>
    <source>
        <strain evidence="1 2">DSM 14564</strain>
    </source>
</reference>
<accession>A0ABS4YG24</accession>
<dbReference type="RefSeq" id="WP_209887326.1">
    <property type="nucleotide sequence ID" value="NZ_BAAAJV010000011.1"/>
</dbReference>
<dbReference type="EMBL" id="JAGIOC010000001">
    <property type="protein sequence ID" value="MBP2407729.1"/>
    <property type="molecule type" value="Genomic_DNA"/>
</dbReference>
<keyword evidence="2" id="KW-1185">Reference proteome</keyword>
<name>A0ABS4YG24_9MICO</name>
<evidence type="ECO:0000313" key="2">
    <source>
        <dbReference type="Proteomes" id="UP000698222"/>
    </source>
</evidence>
<dbReference type="Proteomes" id="UP000698222">
    <property type="component" value="Unassembled WGS sequence"/>
</dbReference>